<dbReference type="GO" id="GO:0008201">
    <property type="term" value="F:heparin binding"/>
    <property type="evidence" value="ECO:0007669"/>
    <property type="project" value="UniProtKB-KW"/>
</dbReference>
<dbReference type="SMART" id="SM00209">
    <property type="entry name" value="TSP1"/>
    <property type="match status" value="3"/>
</dbReference>
<dbReference type="Pfam" id="PF00093">
    <property type="entry name" value="VWC"/>
    <property type="match status" value="1"/>
</dbReference>
<dbReference type="Gene3D" id="2.20.100.10">
    <property type="entry name" value="Thrombospondin type-1 (TSP1) repeat"/>
    <property type="match status" value="3"/>
</dbReference>
<dbReference type="InterPro" id="IPR000884">
    <property type="entry name" value="TSP1_rpt"/>
</dbReference>
<dbReference type="SMART" id="SM00214">
    <property type="entry name" value="VWC"/>
    <property type="match status" value="1"/>
</dbReference>
<evidence type="ECO:0000259" key="14">
    <source>
        <dbReference type="PROSITE" id="PS50026"/>
    </source>
</evidence>
<dbReference type="SUPFAM" id="SSF103647">
    <property type="entry name" value="TSP type-3 repeat"/>
    <property type="match status" value="3"/>
</dbReference>
<evidence type="ECO:0000313" key="17">
    <source>
        <dbReference type="Proteomes" id="UP000515135"/>
    </source>
</evidence>
<dbReference type="Gene3D" id="2.10.25.10">
    <property type="entry name" value="Laminin"/>
    <property type="match status" value="3"/>
</dbReference>
<dbReference type="InterPro" id="IPR024731">
    <property type="entry name" value="NELL2-like_EGF"/>
</dbReference>
<dbReference type="Pfam" id="PF05735">
    <property type="entry name" value="TSP_C"/>
    <property type="match status" value="1"/>
</dbReference>
<dbReference type="Proteomes" id="UP000515135">
    <property type="component" value="Unplaced"/>
</dbReference>
<organism evidence="17 18">
    <name type="scientific">Branchiostoma belcheri</name>
    <name type="common">Amphioxus</name>
    <dbReference type="NCBI Taxonomy" id="7741"/>
    <lineage>
        <taxon>Eukaryota</taxon>
        <taxon>Metazoa</taxon>
        <taxon>Chordata</taxon>
        <taxon>Cephalochordata</taxon>
        <taxon>Leptocardii</taxon>
        <taxon>Amphioxiformes</taxon>
        <taxon>Branchiostomatidae</taxon>
        <taxon>Branchiostoma</taxon>
    </lineage>
</organism>
<evidence type="ECO:0000256" key="5">
    <source>
        <dbReference type="ARBA" id="ARBA00022737"/>
    </source>
</evidence>
<dbReference type="PROSITE" id="PS01186">
    <property type="entry name" value="EGF_2"/>
    <property type="match status" value="1"/>
</dbReference>
<dbReference type="SMART" id="SM00179">
    <property type="entry name" value="EGF_CA"/>
    <property type="match status" value="2"/>
</dbReference>
<keyword evidence="17" id="KW-1185">Reference proteome</keyword>
<feature type="domain" description="VWFC" evidence="15">
    <location>
        <begin position="326"/>
        <end position="384"/>
    </location>
</feature>
<evidence type="ECO:0000256" key="7">
    <source>
        <dbReference type="ARBA" id="ARBA00022889"/>
    </source>
</evidence>
<dbReference type="FunFam" id="4.10.1080.10:FF:000004">
    <property type="entry name" value="Cartilage oligomeric matrix protein"/>
    <property type="match status" value="1"/>
</dbReference>
<feature type="repeat" description="TSP type-3" evidence="11">
    <location>
        <begin position="856"/>
        <end position="893"/>
    </location>
</feature>
<dbReference type="FunFam" id="4.10.1080.10:FF:000002">
    <property type="entry name" value="Thrombospondin 3"/>
    <property type="match status" value="1"/>
</dbReference>
<feature type="domain" description="EGF-like" evidence="14">
    <location>
        <begin position="558"/>
        <end position="598"/>
    </location>
</feature>
<keyword evidence="3" id="KW-0358">Heparin-binding</keyword>
<dbReference type="InterPro" id="IPR000742">
    <property type="entry name" value="EGF"/>
</dbReference>
<comment type="similarity">
    <text evidence="1">Belongs to the thrombospondin family.</text>
</comment>
<feature type="region of interest" description="Disordered" evidence="12">
    <location>
        <begin position="735"/>
        <end position="764"/>
    </location>
</feature>
<keyword evidence="8" id="KW-1015">Disulfide bond</keyword>
<dbReference type="OrthoDB" id="14563at2759"/>
<proteinExistence type="inferred from homology"/>
<dbReference type="FunFam" id="2.20.100.10:FF:000001">
    <property type="entry name" value="semaphorin-5A isoform X1"/>
    <property type="match status" value="1"/>
</dbReference>
<dbReference type="SMART" id="SM00210">
    <property type="entry name" value="TSPN"/>
    <property type="match status" value="1"/>
</dbReference>
<sequence>MWRERVVRLALCVLYVLAVTELVIAQEKVRVKRAMFDLFESTSLGASTQGVKKVRGLDQYSPAYKFHNRPDVDLPASPEAQASIVDAMMSNHGFVFVAALRQDRRNRGTLVSVDSPDGRTRYFGIQSDGQTPSVDVVYMHEGKEVAASFDGVNFATRDWRNLTLVVQGDLIALFDGCTKVGEQGLMGNIFQTVLQPGQSELRLGKGLPAREAFEDYRGVMQSVKFIFGIPVSNILHLQGCAPDTGSEYNTGNITQTAAAKSSVLTRKFKLIPQPTDECEVSCEDLDDLKKQIKDLRIHLNNVEDGLQKMWEENNILRKQIGAPPHGGCWAEGRFYDNHADWVENRCTKCHCQDSRTTCQKIECPAVQCLNPVFDSESDCCPYCPLSGDDAEVGWSQWSDWTPCSATCGPGTQQRGRSCDRVNYPCDGPSVETKVCLQDDCDNRIPQNGGWSLWTPWTCSVTCGEGITTRIRTCNAPTPQLGGENCLGDGRENNICEREACPVHGQWGQWSLWGPCSRTCDGGTRVRQRLCDSPAPAYGGDKCQGQPADVDHCNTEPCPIDGCLSNPCFAGVECSSTKDGKYTCGPCPAGFEGDGESCTDIDECALVPDTCYVHNGVSLCKNLGPGYRCQRCPPGYTGNQPGGVGIFMAESNKQTCLPANPCRDGTDQCHFNAECKFLGPFIDPLYECQCKVGYAGNGIHCGEDIDLDGYPDEDLPCLIGNTTHCKKDNCPFLPNSGQEDFDKDGQGDACDRDDDNDGIPDNRDNCPMAFNARQDDYDRDGWGDLCDNCPYDQNFYQKDTDGNGEGDACSVDIDGDGLRNEVDNCPLHFNLRQEDIDGDGVGDACDNCIVIANPKQEDSDSDLFGDACDNDIDVDDDGLENIRDNCPSIPNSNQVNHDGDEFGDACDDDDDNDGILDKDDNCRLRANPDQIDSNGDGRGDVCQEDFDGDGVKDKDDVCPENAQISRVDFRDFQMVALDPKGTSQIDPNWVIRNQGKELVQTVNSDPGMAIGVDRFNEVDFDGTFYVNTQKDDDYAGFVFGYQSSHRFYVVMWKQVHQTYWLSKPSMAHGSAGVQVKVVNSETGPGEALRNALWHTGDTPGQVRLLWHDKNTIGWKDMTAYRWKLKHKPDSGLIRVTFYEGSKVMADSGDLFDTTLKGGRLGLFVFSQEMVFFSDLKYKCGQQEALN</sequence>
<evidence type="ECO:0000256" key="13">
    <source>
        <dbReference type="SAM" id="SignalP"/>
    </source>
</evidence>
<gene>
    <name evidence="18" type="primary">LOC109484912</name>
</gene>
<evidence type="ECO:0000259" key="15">
    <source>
        <dbReference type="PROSITE" id="PS50184"/>
    </source>
</evidence>
<evidence type="ECO:0000256" key="6">
    <source>
        <dbReference type="ARBA" id="ARBA00022837"/>
    </source>
</evidence>
<dbReference type="PROSITE" id="PS01208">
    <property type="entry name" value="VWFC_1"/>
    <property type="match status" value="1"/>
</dbReference>
<dbReference type="PROSITE" id="PS50026">
    <property type="entry name" value="EGF_3"/>
    <property type="match status" value="2"/>
</dbReference>
<dbReference type="SUPFAM" id="SSF57196">
    <property type="entry name" value="EGF/Laminin"/>
    <property type="match status" value="1"/>
</dbReference>
<evidence type="ECO:0000259" key="16">
    <source>
        <dbReference type="PROSITE" id="PS51236"/>
    </source>
</evidence>
<dbReference type="InterPro" id="IPR001881">
    <property type="entry name" value="EGF-like_Ca-bd_dom"/>
</dbReference>
<dbReference type="FunFam" id="2.10.25.10:FF:000025">
    <property type="entry name" value="Thrombospondin 3"/>
    <property type="match status" value="1"/>
</dbReference>
<dbReference type="Pfam" id="PF02412">
    <property type="entry name" value="TSP_3"/>
    <property type="match status" value="7"/>
</dbReference>
<protein>
    <submittedName>
        <fullName evidence="18">Thrombospondin-2-like</fullName>
    </submittedName>
</protein>
<dbReference type="PROSITE" id="PS50092">
    <property type="entry name" value="TSP1"/>
    <property type="match status" value="3"/>
</dbReference>
<dbReference type="GeneID" id="109484912"/>
<dbReference type="FunFam" id="2.10.25.10:FF:000027">
    <property type="entry name" value="Thrombospondin 3"/>
    <property type="match status" value="1"/>
</dbReference>
<evidence type="ECO:0000256" key="2">
    <source>
        <dbReference type="ARBA" id="ARBA00022536"/>
    </source>
</evidence>
<dbReference type="AlphaFoldDB" id="A0A6P5AL62"/>
<dbReference type="PROSITE" id="PS51236">
    <property type="entry name" value="TSP_CTER"/>
    <property type="match status" value="1"/>
</dbReference>
<dbReference type="RefSeq" id="XP_019643822.1">
    <property type="nucleotide sequence ID" value="XM_019788263.1"/>
</dbReference>
<dbReference type="GO" id="GO:0005509">
    <property type="term" value="F:calcium ion binding"/>
    <property type="evidence" value="ECO:0007669"/>
    <property type="project" value="UniProtKB-UniRule"/>
</dbReference>
<dbReference type="FunFam" id="2.60.120.200:FF:000009">
    <property type="entry name" value="Thrombospondin 1"/>
    <property type="match status" value="1"/>
</dbReference>
<dbReference type="GO" id="GO:0005576">
    <property type="term" value="C:extracellular region"/>
    <property type="evidence" value="ECO:0007669"/>
    <property type="project" value="InterPro"/>
</dbReference>
<dbReference type="InterPro" id="IPR008859">
    <property type="entry name" value="Thrombospondin_C"/>
</dbReference>
<dbReference type="KEGG" id="bbel:109484912"/>
<feature type="chain" id="PRO_5028395353" evidence="13">
    <location>
        <begin position="26"/>
        <end position="1185"/>
    </location>
</feature>
<feature type="repeat" description="TSP type-3" evidence="11">
    <location>
        <begin position="738"/>
        <end position="773"/>
    </location>
</feature>
<dbReference type="FunFam" id="4.10.1080.10:FF:000001">
    <property type="entry name" value="Thrombospondin 3"/>
    <property type="match status" value="1"/>
</dbReference>
<dbReference type="PROSITE" id="PS50184">
    <property type="entry name" value="VWFC_2"/>
    <property type="match status" value="1"/>
</dbReference>
<dbReference type="PANTHER" id="PTHR10199">
    <property type="entry name" value="THROMBOSPONDIN"/>
    <property type="match status" value="1"/>
</dbReference>
<dbReference type="InterPro" id="IPR017897">
    <property type="entry name" value="Thrombospondin_3_rpt"/>
</dbReference>
<keyword evidence="2 10" id="KW-0245">EGF-like domain</keyword>
<dbReference type="SUPFAM" id="SSF82895">
    <property type="entry name" value="TSP-1 type 1 repeat"/>
    <property type="match status" value="3"/>
</dbReference>
<dbReference type="SUPFAM" id="SSF49899">
    <property type="entry name" value="Concanavalin A-like lectins/glucanases"/>
    <property type="match status" value="2"/>
</dbReference>
<dbReference type="SMART" id="SM00181">
    <property type="entry name" value="EGF"/>
    <property type="match status" value="3"/>
</dbReference>
<dbReference type="FunFam" id="2.20.100.10:FF:000004">
    <property type="entry name" value="Adhesion G protein-coupled receptor B2"/>
    <property type="match status" value="1"/>
</dbReference>
<evidence type="ECO:0000256" key="3">
    <source>
        <dbReference type="ARBA" id="ARBA00022674"/>
    </source>
</evidence>
<dbReference type="Gene3D" id="6.20.200.20">
    <property type="match status" value="1"/>
</dbReference>
<dbReference type="InterPro" id="IPR036383">
    <property type="entry name" value="TSP1_rpt_sf"/>
</dbReference>
<evidence type="ECO:0000256" key="8">
    <source>
        <dbReference type="ARBA" id="ARBA00023157"/>
    </source>
</evidence>
<evidence type="ECO:0000256" key="12">
    <source>
        <dbReference type="SAM" id="MobiDB-lite"/>
    </source>
</evidence>
<keyword evidence="6 11" id="KW-0106">Calcium</keyword>
<keyword evidence="9" id="KW-0325">Glycoprotein</keyword>
<evidence type="ECO:0000256" key="1">
    <source>
        <dbReference type="ARBA" id="ARBA00009456"/>
    </source>
</evidence>
<dbReference type="InterPro" id="IPR003367">
    <property type="entry name" value="Thrombospondin_3-like_rpt"/>
</dbReference>
<dbReference type="InterPro" id="IPR001007">
    <property type="entry name" value="VWF_dom"/>
</dbReference>
<feature type="region of interest" description="Disordered" evidence="12">
    <location>
        <begin position="886"/>
        <end position="910"/>
    </location>
</feature>
<dbReference type="FunFam" id="2.20.100.10:FF:000007">
    <property type="entry name" value="Thrombospondin 1"/>
    <property type="match status" value="1"/>
</dbReference>
<feature type="domain" description="EGF-like" evidence="14">
    <location>
        <begin position="657"/>
        <end position="701"/>
    </location>
</feature>
<feature type="repeat" description="TSP type-3" evidence="11">
    <location>
        <begin position="930"/>
        <end position="965"/>
    </location>
</feature>
<keyword evidence="4 13" id="KW-0732">Signal</keyword>
<keyword evidence="7" id="KW-0130">Cell adhesion</keyword>
<feature type="signal peptide" evidence="13">
    <location>
        <begin position="1"/>
        <end position="25"/>
    </location>
</feature>
<evidence type="ECO:0000256" key="4">
    <source>
        <dbReference type="ARBA" id="ARBA00022729"/>
    </source>
</evidence>
<accession>A0A6P5AL62</accession>
<evidence type="ECO:0000256" key="11">
    <source>
        <dbReference type="PROSITE-ProRule" id="PRU00634"/>
    </source>
</evidence>
<evidence type="ECO:0000256" key="10">
    <source>
        <dbReference type="PROSITE-ProRule" id="PRU00076"/>
    </source>
</evidence>
<dbReference type="InterPro" id="IPR048287">
    <property type="entry name" value="TSPN-like_N"/>
</dbReference>
<name>A0A6P5AL62_BRABE</name>
<dbReference type="InterPro" id="IPR028974">
    <property type="entry name" value="TSP_type-3_rpt"/>
</dbReference>
<dbReference type="GO" id="GO:0007155">
    <property type="term" value="P:cell adhesion"/>
    <property type="evidence" value="ECO:0007669"/>
    <property type="project" value="UniProtKB-KW"/>
</dbReference>
<keyword evidence="5" id="KW-0677">Repeat</keyword>
<dbReference type="Gene3D" id="4.10.1080.10">
    <property type="entry name" value="TSP type-3 repeat"/>
    <property type="match status" value="2"/>
</dbReference>
<dbReference type="InterPro" id="IPR013320">
    <property type="entry name" value="ConA-like_dom_sf"/>
</dbReference>
<dbReference type="PROSITE" id="PS51234">
    <property type="entry name" value="TSP3"/>
    <property type="match status" value="5"/>
</dbReference>
<dbReference type="Pfam" id="PF00090">
    <property type="entry name" value="TSP_1"/>
    <property type="match status" value="3"/>
</dbReference>
<dbReference type="Gene3D" id="2.60.120.200">
    <property type="match status" value="2"/>
</dbReference>
<feature type="compositionally biased region" description="Acidic residues" evidence="12">
    <location>
        <begin position="900"/>
        <end position="910"/>
    </location>
</feature>
<dbReference type="Pfam" id="PF12947">
    <property type="entry name" value="EGF_3"/>
    <property type="match status" value="1"/>
</dbReference>
<evidence type="ECO:0000313" key="18">
    <source>
        <dbReference type="RefSeq" id="XP_019643822.1"/>
    </source>
</evidence>
<reference evidence="18" key="1">
    <citation type="submission" date="2025-08" db="UniProtKB">
        <authorList>
            <consortium name="RefSeq"/>
        </authorList>
    </citation>
    <scope>IDENTIFICATION</scope>
    <source>
        <tissue evidence="18">Gonad</tissue>
    </source>
</reference>
<feature type="domain" description="TSP C-terminal" evidence="16">
    <location>
        <begin position="969"/>
        <end position="1183"/>
    </location>
</feature>
<evidence type="ECO:0000256" key="9">
    <source>
        <dbReference type="ARBA" id="ARBA00023180"/>
    </source>
</evidence>
<dbReference type="SUPFAM" id="SSF57603">
    <property type="entry name" value="FnI-like domain"/>
    <property type="match status" value="1"/>
</dbReference>
<dbReference type="PANTHER" id="PTHR10199:SF118">
    <property type="entry name" value="THROMBOSPONDIN"/>
    <property type="match status" value="1"/>
</dbReference>
<comment type="caution">
    <text evidence="10">Lacks conserved residue(s) required for the propagation of feature annotation.</text>
</comment>
<dbReference type="CDD" id="cd00054">
    <property type="entry name" value="EGF_CA"/>
    <property type="match status" value="1"/>
</dbReference>
<feature type="repeat" description="TSP type-3" evidence="11">
    <location>
        <begin position="894"/>
        <end position="929"/>
    </location>
</feature>
<feature type="repeat" description="TSP type-3" evidence="11">
    <location>
        <begin position="797"/>
        <end position="832"/>
    </location>
</feature>